<evidence type="ECO:0000256" key="3">
    <source>
        <dbReference type="ARBA" id="ARBA00023163"/>
    </source>
</evidence>
<dbReference type="SUPFAM" id="SSF46785">
    <property type="entry name" value="Winged helix' DNA-binding domain"/>
    <property type="match status" value="1"/>
</dbReference>
<accession>A0A1H9NQE2</accession>
<evidence type="ECO:0000256" key="2">
    <source>
        <dbReference type="ARBA" id="ARBA00023125"/>
    </source>
</evidence>
<dbReference type="SMART" id="SM00418">
    <property type="entry name" value="HTH_ARSR"/>
    <property type="match status" value="1"/>
</dbReference>
<dbReference type="Proteomes" id="UP000199114">
    <property type="component" value="Unassembled WGS sequence"/>
</dbReference>
<protein>
    <submittedName>
        <fullName evidence="5">DNA-binding transcriptional regulator, HxlR family</fullName>
    </submittedName>
</protein>
<dbReference type="PANTHER" id="PTHR33204">
    <property type="entry name" value="TRANSCRIPTIONAL REGULATOR, MARR FAMILY"/>
    <property type="match status" value="1"/>
</dbReference>
<proteinExistence type="predicted"/>
<dbReference type="GO" id="GO:0003700">
    <property type="term" value="F:DNA-binding transcription factor activity"/>
    <property type="evidence" value="ECO:0007669"/>
    <property type="project" value="InterPro"/>
</dbReference>
<keyword evidence="6" id="KW-1185">Reference proteome</keyword>
<gene>
    <name evidence="5" type="ORF">SAMN04489841_3684</name>
</gene>
<dbReference type="AlphaFoldDB" id="A0A1H9NQE2"/>
<keyword evidence="1" id="KW-0805">Transcription regulation</keyword>
<dbReference type="GO" id="GO:0003677">
    <property type="term" value="F:DNA binding"/>
    <property type="evidence" value="ECO:0007669"/>
    <property type="project" value="UniProtKB-KW"/>
</dbReference>
<dbReference type="InterPro" id="IPR002577">
    <property type="entry name" value="HTH_HxlR"/>
</dbReference>
<dbReference type="PANTHER" id="PTHR33204:SF18">
    <property type="entry name" value="TRANSCRIPTIONAL REGULATORY PROTEIN"/>
    <property type="match status" value="1"/>
</dbReference>
<evidence type="ECO:0000259" key="4">
    <source>
        <dbReference type="PROSITE" id="PS51118"/>
    </source>
</evidence>
<feature type="domain" description="HTH hxlR-type" evidence="4">
    <location>
        <begin position="20"/>
        <end position="117"/>
    </location>
</feature>
<organism evidence="5 6">
    <name type="scientific">Natrinema salaciae</name>
    <dbReference type="NCBI Taxonomy" id="1186196"/>
    <lineage>
        <taxon>Archaea</taxon>
        <taxon>Methanobacteriati</taxon>
        <taxon>Methanobacteriota</taxon>
        <taxon>Stenosarchaea group</taxon>
        <taxon>Halobacteria</taxon>
        <taxon>Halobacteriales</taxon>
        <taxon>Natrialbaceae</taxon>
        <taxon>Natrinema</taxon>
    </lineage>
</organism>
<dbReference type="InterPro" id="IPR011991">
    <property type="entry name" value="ArsR-like_HTH"/>
</dbReference>
<dbReference type="EMBL" id="FOFD01000005">
    <property type="protein sequence ID" value="SER37839.1"/>
    <property type="molecule type" value="Genomic_DNA"/>
</dbReference>
<sequence length="124" mass="14229">MPCIDPPPRPDPDDDLFEICPVARAFEIVGSKWRLTVLRSLHLYGEQRFSDLQETTTADSATLSRVLRDLEEQDLISRRLEDRPIATYYDLTERGASLTGVFEEFEAWAFEHTAAEMPDVELPE</sequence>
<evidence type="ECO:0000313" key="5">
    <source>
        <dbReference type="EMBL" id="SER37839.1"/>
    </source>
</evidence>
<dbReference type="CDD" id="cd00090">
    <property type="entry name" value="HTH_ARSR"/>
    <property type="match status" value="1"/>
</dbReference>
<dbReference type="InterPro" id="IPR036388">
    <property type="entry name" value="WH-like_DNA-bd_sf"/>
</dbReference>
<dbReference type="PROSITE" id="PS51118">
    <property type="entry name" value="HTH_HXLR"/>
    <property type="match status" value="1"/>
</dbReference>
<dbReference type="OrthoDB" id="147589at2157"/>
<dbReference type="InterPro" id="IPR001845">
    <property type="entry name" value="HTH_ArsR_DNA-bd_dom"/>
</dbReference>
<evidence type="ECO:0000313" key="6">
    <source>
        <dbReference type="Proteomes" id="UP000199114"/>
    </source>
</evidence>
<keyword evidence="2 5" id="KW-0238">DNA-binding</keyword>
<dbReference type="RefSeq" id="WP_090620272.1">
    <property type="nucleotide sequence ID" value="NZ_FOFD01000005.1"/>
</dbReference>
<dbReference type="Pfam" id="PF01638">
    <property type="entry name" value="HxlR"/>
    <property type="match status" value="1"/>
</dbReference>
<dbReference type="InterPro" id="IPR036390">
    <property type="entry name" value="WH_DNA-bd_sf"/>
</dbReference>
<evidence type="ECO:0000256" key="1">
    <source>
        <dbReference type="ARBA" id="ARBA00023015"/>
    </source>
</evidence>
<dbReference type="STRING" id="1186196.SAMN04489841_3684"/>
<reference evidence="6" key="1">
    <citation type="submission" date="2016-10" db="EMBL/GenBank/DDBJ databases">
        <authorList>
            <person name="Varghese N."/>
            <person name="Submissions S."/>
        </authorList>
    </citation>
    <scope>NUCLEOTIDE SEQUENCE [LARGE SCALE GENOMIC DNA]</scope>
    <source>
        <strain evidence="6">DSM 25055</strain>
    </source>
</reference>
<keyword evidence="3" id="KW-0804">Transcription</keyword>
<name>A0A1H9NQE2_9EURY</name>
<dbReference type="Gene3D" id="1.10.10.10">
    <property type="entry name" value="Winged helix-like DNA-binding domain superfamily/Winged helix DNA-binding domain"/>
    <property type="match status" value="1"/>
</dbReference>